<dbReference type="Proteomes" id="UP000886520">
    <property type="component" value="Chromosome 9"/>
</dbReference>
<evidence type="ECO:0000313" key="3">
    <source>
        <dbReference type="EMBL" id="KAI5075142.1"/>
    </source>
</evidence>
<reference evidence="3" key="1">
    <citation type="submission" date="2021-01" db="EMBL/GenBank/DDBJ databases">
        <title>Adiantum capillus-veneris genome.</title>
        <authorList>
            <person name="Fang Y."/>
            <person name="Liao Q."/>
        </authorList>
    </citation>
    <scope>NUCLEOTIDE SEQUENCE</scope>
    <source>
        <strain evidence="3">H3</strain>
        <tissue evidence="3">Leaf</tissue>
    </source>
</reference>
<dbReference type="Gene3D" id="2.40.50.140">
    <property type="entry name" value="Nucleic acid-binding proteins"/>
    <property type="match status" value="1"/>
</dbReference>
<evidence type="ECO:0000256" key="1">
    <source>
        <dbReference type="ARBA" id="ARBA00023125"/>
    </source>
</evidence>
<dbReference type="Pfam" id="PF00436">
    <property type="entry name" value="SSB"/>
    <property type="match status" value="1"/>
</dbReference>
<dbReference type="NCBIfam" id="TIGR00621">
    <property type="entry name" value="ssb"/>
    <property type="match status" value="1"/>
</dbReference>
<keyword evidence="1 2" id="KW-0238">DNA-binding</keyword>
<dbReference type="PROSITE" id="PS50935">
    <property type="entry name" value="SSB"/>
    <property type="match status" value="1"/>
</dbReference>
<organism evidence="3 4">
    <name type="scientific">Adiantum capillus-veneris</name>
    <name type="common">Maidenhair fern</name>
    <dbReference type="NCBI Taxonomy" id="13818"/>
    <lineage>
        <taxon>Eukaryota</taxon>
        <taxon>Viridiplantae</taxon>
        <taxon>Streptophyta</taxon>
        <taxon>Embryophyta</taxon>
        <taxon>Tracheophyta</taxon>
        <taxon>Polypodiopsida</taxon>
        <taxon>Polypodiidae</taxon>
        <taxon>Polypodiales</taxon>
        <taxon>Pteridineae</taxon>
        <taxon>Pteridaceae</taxon>
        <taxon>Vittarioideae</taxon>
        <taxon>Adiantum</taxon>
    </lineage>
</organism>
<dbReference type="InterPro" id="IPR012340">
    <property type="entry name" value="NA-bd_OB-fold"/>
</dbReference>
<dbReference type="GO" id="GO:0003697">
    <property type="term" value="F:single-stranded DNA binding"/>
    <property type="evidence" value="ECO:0007669"/>
    <property type="project" value="InterPro"/>
</dbReference>
<dbReference type="CDD" id="cd04496">
    <property type="entry name" value="SSB_OBF"/>
    <property type="match status" value="1"/>
</dbReference>
<dbReference type="GO" id="GO:0006264">
    <property type="term" value="P:mitochondrial DNA replication"/>
    <property type="evidence" value="ECO:0007669"/>
    <property type="project" value="TreeGrafter"/>
</dbReference>
<protein>
    <submittedName>
        <fullName evidence="3">Uncharacterized protein</fullName>
    </submittedName>
</protein>
<dbReference type="SUPFAM" id="SSF50249">
    <property type="entry name" value="Nucleic acid-binding proteins"/>
    <property type="match status" value="1"/>
</dbReference>
<evidence type="ECO:0000256" key="2">
    <source>
        <dbReference type="PROSITE-ProRule" id="PRU00252"/>
    </source>
</evidence>
<accession>A0A9D4ZIH1</accession>
<sequence length="376" mass="42505">MASWGMARRVAELYVLGAAGQVAAVNRASMRLFSGRGFPYRPQKLTLSAESSFSSCISASSLSTASESSAGFPRPDEVMWQKGLVNRVNLIGRINQTVNIKYLDSGKIVADTSMRVNRPGIQRASDYTVFTLEFWGELAEIAAAHLKKEDHVYVAGSVWVESYMDQQSLSKSMCKVVARDLKFISPSYQTSNGESTEVGTEQKETTNTEDKINTEDLWRAYFQNPLDFWDNRVSKKNSKGPDFKHKATGAVLWLNNRNTPLWVHEKLSEEPPKLANAEKAKEMEKLWQVFFADPLEWWDNRKSKKTPSYPDFKNKSGGEALWIESLTTPSWVKSQLELLDSKMVSLKEGGTKSEWASASREITPRTTFEDEDLMFF</sequence>
<dbReference type="PANTHER" id="PTHR10302:SF0">
    <property type="entry name" value="SINGLE-STRANDED DNA-BINDING PROTEIN, MITOCHONDRIAL"/>
    <property type="match status" value="1"/>
</dbReference>
<dbReference type="OrthoDB" id="1078367at2759"/>
<name>A0A9D4ZIH1_ADICA</name>
<proteinExistence type="predicted"/>
<evidence type="ECO:0000313" key="4">
    <source>
        <dbReference type="Proteomes" id="UP000886520"/>
    </source>
</evidence>
<dbReference type="EMBL" id="JABFUD020000009">
    <property type="protein sequence ID" value="KAI5075142.1"/>
    <property type="molecule type" value="Genomic_DNA"/>
</dbReference>
<comment type="caution">
    <text evidence="3">The sequence shown here is derived from an EMBL/GenBank/DDBJ whole genome shotgun (WGS) entry which is preliminary data.</text>
</comment>
<dbReference type="PANTHER" id="PTHR10302">
    <property type="entry name" value="SINGLE-STRANDED DNA-BINDING PROTEIN"/>
    <property type="match status" value="1"/>
</dbReference>
<keyword evidence="4" id="KW-1185">Reference proteome</keyword>
<dbReference type="AlphaFoldDB" id="A0A9D4ZIH1"/>
<dbReference type="InterPro" id="IPR011344">
    <property type="entry name" value="ssDNA-bd"/>
</dbReference>
<dbReference type="InterPro" id="IPR000424">
    <property type="entry name" value="Primosome_PriB/ssb"/>
</dbReference>
<dbReference type="GO" id="GO:0042645">
    <property type="term" value="C:mitochondrial nucleoid"/>
    <property type="evidence" value="ECO:0007669"/>
    <property type="project" value="TreeGrafter"/>
</dbReference>
<gene>
    <name evidence="3" type="ORF">GOP47_0009218</name>
</gene>